<organism evidence="9 10">
    <name type="scientific">Microbacterium lacus</name>
    <dbReference type="NCBI Taxonomy" id="415217"/>
    <lineage>
        <taxon>Bacteria</taxon>
        <taxon>Bacillati</taxon>
        <taxon>Actinomycetota</taxon>
        <taxon>Actinomycetes</taxon>
        <taxon>Micrococcales</taxon>
        <taxon>Microbacteriaceae</taxon>
        <taxon>Microbacterium</taxon>
    </lineage>
</organism>
<dbReference type="CDD" id="cd06261">
    <property type="entry name" value="TM_PBP2"/>
    <property type="match status" value="1"/>
</dbReference>
<feature type="transmembrane region" description="Helical" evidence="7">
    <location>
        <begin position="75"/>
        <end position="97"/>
    </location>
</feature>
<feature type="transmembrane region" description="Helical" evidence="7">
    <location>
        <begin position="7"/>
        <end position="32"/>
    </location>
</feature>
<accession>A0ABP4TEB3</accession>
<sequence>MKRKRLIGTAIAQTVLLIAVLFALFPVFWVILTSFKNNADATAPANQAFDFTPTLDNFQGVLASSVFQAALQTSLVVTVTTTLAVVVVALLGGYAFARLRVPGRRVLVAVMVLVQVIPGIVLLIPLFRIVSQARLYDQWISLIIVLTGLLTPFATWLMLAFIRSFPEEIEEAAMIDGANRFQMFRHVLIPMVAPGLVTAAIFTAIAAWNSFLIPVILGQSRAQTLTVYVAGFVTQQEIKWAELCATAVIILAPIVLFTLVMQRPLVKGITAGSLKS</sequence>
<dbReference type="Gene3D" id="1.10.3720.10">
    <property type="entry name" value="MetI-like"/>
    <property type="match status" value="1"/>
</dbReference>
<dbReference type="InterPro" id="IPR035906">
    <property type="entry name" value="MetI-like_sf"/>
</dbReference>
<keyword evidence="3" id="KW-1003">Cell membrane</keyword>
<evidence type="ECO:0000313" key="10">
    <source>
        <dbReference type="Proteomes" id="UP001500596"/>
    </source>
</evidence>
<dbReference type="PANTHER" id="PTHR32243:SF18">
    <property type="entry name" value="INNER MEMBRANE ABC TRANSPORTER PERMEASE PROTEIN YCJP"/>
    <property type="match status" value="1"/>
</dbReference>
<keyword evidence="6 7" id="KW-0472">Membrane</keyword>
<feature type="transmembrane region" description="Helical" evidence="7">
    <location>
        <begin position="106"/>
        <end position="127"/>
    </location>
</feature>
<feature type="transmembrane region" description="Helical" evidence="7">
    <location>
        <begin position="240"/>
        <end position="260"/>
    </location>
</feature>
<feature type="transmembrane region" description="Helical" evidence="7">
    <location>
        <begin position="183"/>
        <end position="208"/>
    </location>
</feature>
<proteinExistence type="inferred from homology"/>
<name>A0ABP4TEB3_9MICO</name>
<keyword evidence="5 7" id="KW-1133">Transmembrane helix</keyword>
<feature type="domain" description="ABC transmembrane type-1" evidence="8">
    <location>
        <begin position="71"/>
        <end position="261"/>
    </location>
</feature>
<feature type="transmembrane region" description="Helical" evidence="7">
    <location>
        <begin position="139"/>
        <end position="162"/>
    </location>
</feature>
<gene>
    <name evidence="9" type="ORF">GCM10009807_32930</name>
</gene>
<keyword evidence="10" id="KW-1185">Reference proteome</keyword>
<dbReference type="EMBL" id="BAAAPK010000005">
    <property type="protein sequence ID" value="GAA1686748.1"/>
    <property type="molecule type" value="Genomic_DNA"/>
</dbReference>
<evidence type="ECO:0000259" key="8">
    <source>
        <dbReference type="PROSITE" id="PS50928"/>
    </source>
</evidence>
<evidence type="ECO:0000256" key="5">
    <source>
        <dbReference type="ARBA" id="ARBA00022989"/>
    </source>
</evidence>
<evidence type="ECO:0000256" key="1">
    <source>
        <dbReference type="ARBA" id="ARBA00004651"/>
    </source>
</evidence>
<reference evidence="10" key="1">
    <citation type="journal article" date="2019" name="Int. J. Syst. Evol. Microbiol.">
        <title>The Global Catalogue of Microorganisms (GCM) 10K type strain sequencing project: providing services to taxonomists for standard genome sequencing and annotation.</title>
        <authorList>
            <consortium name="The Broad Institute Genomics Platform"/>
            <consortium name="The Broad Institute Genome Sequencing Center for Infectious Disease"/>
            <person name="Wu L."/>
            <person name="Ma J."/>
        </authorList>
    </citation>
    <scope>NUCLEOTIDE SEQUENCE [LARGE SCALE GENOMIC DNA]</scope>
    <source>
        <strain evidence="10">JCM 15575</strain>
    </source>
</reference>
<dbReference type="InterPro" id="IPR050901">
    <property type="entry name" value="BP-dep_ABC_trans_perm"/>
</dbReference>
<keyword evidence="2 7" id="KW-0813">Transport</keyword>
<dbReference type="SUPFAM" id="SSF161098">
    <property type="entry name" value="MetI-like"/>
    <property type="match status" value="1"/>
</dbReference>
<keyword evidence="4 7" id="KW-0812">Transmembrane</keyword>
<dbReference type="InterPro" id="IPR000515">
    <property type="entry name" value="MetI-like"/>
</dbReference>
<evidence type="ECO:0000256" key="7">
    <source>
        <dbReference type="RuleBase" id="RU363032"/>
    </source>
</evidence>
<dbReference type="PROSITE" id="PS50928">
    <property type="entry name" value="ABC_TM1"/>
    <property type="match status" value="1"/>
</dbReference>
<dbReference type="Proteomes" id="UP001500596">
    <property type="component" value="Unassembled WGS sequence"/>
</dbReference>
<evidence type="ECO:0000313" key="9">
    <source>
        <dbReference type="EMBL" id="GAA1686748.1"/>
    </source>
</evidence>
<dbReference type="PANTHER" id="PTHR32243">
    <property type="entry name" value="MALTOSE TRANSPORT SYSTEM PERMEASE-RELATED"/>
    <property type="match status" value="1"/>
</dbReference>
<protein>
    <submittedName>
        <fullName evidence="9">Carbohydrate ABC transporter permease</fullName>
    </submittedName>
</protein>
<comment type="subcellular location">
    <subcellularLocation>
        <location evidence="1 7">Cell membrane</location>
        <topology evidence="1 7">Multi-pass membrane protein</topology>
    </subcellularLocation>
</comment>
<evidence type="ECO:0000256" key="4">
    <source>
        <dbReference type="ARBA" id="ARBA00022692"/>
    </source>
</evidence>
<evidence type="ECO:0000256" key="3">
    <source>
        <dbReference type="ARBA" id="ARBA00022475"/>
    </source>
</evidence>
<evidence type="ECO:0000256" key="6">
    <source>
        <dbReference type="ARBA" id="ARBA00023136"/>
    </source>
</evidence>
<dbReference type="Pfam" id="PF00528">
    <property type="entry name" value="BPD_transp_1"/>
    <property type="match status" value="1"/>
</dbReference>
<evidence type="ECO:0000256" key="2">
    <source>
        <dbReference type="ARBA" id="ARBA00022448"/>
    </source>
</evidence>
<comment type="similarity">
    <text evidence="7">Belongs to the binding-protein-dependent transport system permease family.</text>
</comment>
<comment type="caution">
    <text evidence="9">The sequence shown here is derived from an EMBL/GenBank/DDBJ whole genome shotgun (WGS) entry which is preliminary data.</text>
</comment>